<feature type="domain" description="Response regulatory" evidence="4">
    <location>
        <begin position="536"/>
        <end position="652"/>
    </location>
</feature>
<dbReference type="NCBIfam" id="TIGR00254">
    <property type="entry name" value="GGDEF"/>
    <property type="match status" value="1"/>
</dbReference>
<dbReference type="InterPro" id="IPR000160">
    <property type="entry name" value="GGDEF_dom"/>
</dbReference>
<gene>
    <name evidence="6" type="ORF">QJ521_02390</name>
</gene>
<dbReference type="InterPro" id="IPR001789">
    <property type="entry name" value="Sig_transdc_resp-reg_receiver"/>
</dbReference>
<dbReference type="RefSeq" id="WP_282838817.1">
    <property type="nucleotide sequence ID" value="NZ_JASCXW010000004.1"/>
</dbReference>
<proteinExistence type="predicted"/>
<dbReference type="SMART" id="SM00448">
    <property type="entry name" value="REC"/>
    <property type="match status" value="1"/>
</dbReference>
<dbReference type="CDD" id="cd00156">
    <property type="entry name" value="REC"/>
    <property type="match status" value="1"/>
</dbReference>
<dbReference type="Pfam" id="PF19583">
    <property type="entry name" value="ODP"/>
    <property type="match status" value="1"/>
</dbReference>
<dbReference type="SUPFAM" id="SSF52172">
    <property type="entry name" value="CheY-like"/>
    <property type="match status" value="1"/>
</dbReference>
<name>A0AAW6U3C7_9MOLU</name>
<dbReference type="Proteomes" id="UP001431532">
    <property type="component" value="Unassembled WGS sequence"/>
</dbReference>
<organism evidence="6 7">
    <name type="scientific">Peloplasma aerotolerans</name>
    <dbReference type="NCBI Taxonomy" id="3044389"/>
    <lineage>
        <taxon>Bacteria</taxon>
        <taxon>Bacillati</taxon>
        <taxon>Mycoplasmatota</taxon>
        <taxon>Mollicutes</taxon>
        <taxon>Acholeplasmatales</taxon>
        <taxon>Acholeplasmataceae</taxon>
        <taxon>Peloplasma</taxon>
    </lineage>
</organism>
<dbReference type="InterPro" id="IPR045761">
    <property type="entry name" value="ODP_dom"/>
</dbReference>
<dbReference type="SUPFAM" id="SSF55073">
    <property type="entry name" value="Nucleotide cyclase"/>
    <property type="match status" value="1"/>
</dbReference>
<keyword evidence="3" id="KW-0175">Coiled coil</keyword>
<dbReference type="Gene3D" id="3.60.15.10">
    <property type="entry name" value="Ribonuclease Z/Hydroxyacylglutathione hydrolase-like"/>
    <property type="match status" value="1"/>
</dbReference>
<evidence type="ECO:0000259" key="5">
    <source>
        <dbReference type="PROSITE" id="PS50887"/>
    </source>
</evidence>
<dbReference type="InterPro" id="IPR011006">
    <property type="entry name" value="CheY-like_superfamily"/>
</dbReference>
<dbReference type="EMBL" id="JASCXW010000004">
    <property type="protein sequence ID" value="MDI6452402.1"/>
    <property type="molecule type" value="Genomic_DNA"/>
</dbReference>
<evidence type="ECO:0000256" key="1">
    <source>
        <dbReference type="ARBA" id="ARBA00022553"/>
    </source>
</evidence>
<evidence type="ECO:0000256" key="3">
    <source>
        <dbReference type="SAM" id="Coils"/>
    </source>
</evidence>
<dbReference type="InterPro" id="IPR029787">
    <property type="entry name" value="Nucleotide_cyclase"/>
</dbReference>
<dbReference type="Gene3D" id="3.40.50.2300">
    <property type="match status" value="1"/>
</dbReference>
<dbReference type="SUPFAM" id="SSF56281">
    <property type="entry name" value="Metallo-hydrolase/oxidoreductase"/>
    <property type="match status" value="1"/>
</dbReference>
<dbReference type="PROSITE" id="PS50887">
    <property type="entry name" value="GGDEF"/>
    <property type="match status" value="1"/>
</dbReference>
<keyword evidence="1" id="KW-0597">Phosphoprotein</keyword>
<feature type="coiled-coil region" evidence="3">
    <location>
        <begin position="334"/>
        <end position="361"/>
    </location>
</feature>
<dbReference type="PANTHER" id="PTHR44591:SF3">
    <property type="entry name" value="RESPONSE REGULATORY DOMAIN-CONTAINING PROTEIN"/>
    <property type="match status" value="1"/>
</dbReference>
<dbReference type="PROSITE" id="PS50110">
    <property type="entry name" value="RESPONSE_REGULATORY"/>
    <property type="match status" value="1"/>
</dbReference>
<reference evidence="6" key="1">
    <citation type="submission" date="2023-05" db="EMBL/GenBank/DDBJ databases">
        <title>Mariniplasma microaerophilum sp. nov., a novel anaerobic mollicute isolated from terrestrial mud volcano, Taman Peninsula, Russia.</title>
        <authorList>
            <person name="Khomyakova M.A."/>
            <person name="Merkel A.Y."/>
            <person name="Slobodkin A.I."/>
        </authorList>
    </citation>
    <scope>NUCLEOTIDE SEQUENCE</scope>
    <source>
        <strain evidence="6">M4Ah</strain>
    </source>
</reference>
<sequence length="659" mass="76861">MNPLVIPILLEKEVNRHTYLIIKDDISILIDPGAKHHVPLLLAALEEHIEISKLSYIVLQSNDYLNLTSLEDLNQKGFHGKVIVNEVGVPYLENMISNDIVTIESLDYKLKFGDGQTLEFISMPFLPFPECYVSIYIEEGFLFSAHLFSHHTKNQKELINSINQFHESVLPSIEFVRQAVKKIKKHNIISIYPRLGLVIHKLMIPDVYQGILSYDFYNSNQVVERKNKKNVSYNYETICNHMLKKLETKYHRYEILDAFKDSEIYLELYPHIEIESTKLAGYKLWNTFFDTIYQKKGVSWLTLLESVVKKYHKSFNIQLPAIYKTTSYLQQSKIEILNVEKKNLEQEVEELSSKITETTDKLLRCSITNLYNQRFMIGHLLNNLDQPLAENKSRCLVLIHIDNLLEINKKYGVHKGDETLRNLVHIINNMKQEDALLFKQNGPGIFVYRHEIDEKSLTALAVKLSNLVKKSELFIEPITITISITSSSELNTRYGLDERVNQFIELAQMRLERAKLKGKDQILDQHTDEKTFTEGIILLVDEDETYQNLMVKIFDRIHYQVIIAKDIYDAYDQLETHNIDVIISEINLTKLDGFQLKQKINQSQNFRNIPFIMVSHHKNLDVVTRCNLLDVDFILQKPIIPEELIGHIKRIRDQKVMIS</sequence>
<evidence type="ECO:0000259" key="4">
    <source>
        <dbReference type="PROSITE" id="PS50110"/>
    </source>
</evidence>
<accession>A0AAW6U3C7</accession>
<dbReference type="SMART" id="SM00267">
    <property type="entry name" value="GGDEF"/>
    <property type="match status" value="1"/>
</dbReference>
<dbReference type="InterPro" id="IPR050595">
    <property type="entry name" value="Bact_response_regulator"/>
</dbReference>
<feature type="domain" description="GGDEF" evidence="5">
    <location>
        <begin position="392"/>
        <end position="527"/>
    </location>
</feature>
<comment type="caution">
    <text evidence="2">Lacks conserved residue(s) required for the propagation of feature annotation.</text>
</comment>
<dbReference type="Pfam" id="PF00072">
    <property type="entry name" value="Response_reg"/>
    <property type="match status" value="1"/>
</dbReference>
<dbReference type="InterPro" id="IPR036866">
    <property type="entry name" value="RibonucZ/Hydroxyglut_hydro"/>
</dbReference>
<dbReference type="AlphaFoldDB" id="A0AAW6U3C7"/>
<evidence type="ECO:0000313" key="6">
    <source>
        <dbReference type="EMBL" id="MDI6452402.1"/>
    </source>
</evidence>
<keyword evidence="7" id="KW-1185">Reference proteome</keyword>
<dbReference type="GO" id="GO:0000160">
    <property type="term" value="P:phosphorelay signal transduction system"/>
    <property type="evidence" value="ECO:0007669"/>
    <property type="project" value="InterPro"/>
</dbReference>
<evidence type="ECO:0000313" key="7">
    <source>
        <dbReference type="Proteomes" id="UP001431532"/>
    </source>
</evidence>
<protein>
    <submittedName>
        <fullName evidence="6">Response regulator</fullName>
    </submittedName>
</protein>
<comment type="caution">
    <text evidence="6">The sequence shown here is derived from an EMBL/GenBank/DDBJ whole genome shotgun (WGS) entry which is preliminary data.</text>
</comment>
<dbReference type="InterPro" id="IPR043128">
    <property type="entry name" value="Rev_trsase/Diguanyl_cyclase"/>
</dbReference>
<dbReference type="Gene3D" id="3.30.70.270">
    <property type="match status" value="1"/>
</dbReference>
<dbReference type="Pfam" id="PF00990">
    <property type="entry name" value="GGDEF"/>
    <property type="match status" value="1"/>
</dbReference>
<dbReference type="PANTHER" id="PTHR44591">
    <property type="entry name" value="STRESS RESPONSE REGULATOR PROTEIN 1"/>
    <property type="match status" value="1"/>
</dbReference>
<evidence type="ECO:0000256" key="2">
    <source>
        <dbReference type="PROSITE-ProRule" id="PRU00169"/>
    </source>
</evidence>